<dbReference type="SUPFAM" id="SSF54373">
    <property type="entry name" value="FAD-linked reductases, C-terminal domain"/>
    <property type="match status" value="1"/>
</dbReference>
<dbReference type="Gene3D" id="3.30.560.10">
    <property type="entry name" value="Glucose Oxidase, domain 3"/>
    <property type="match status" value="1"/>
</dbReference>
<dbReference type="InterPro" id="IPR012132">
    <property type="entry name" value="GMC_OxRdtase"/>
</dbReference>
<sequence length="611" mass="65513">MILAPMFLIDQKGTWNGSASLDYTRANESKGARAGRYISQLDNPFVSPNPLLIFLNFDSFIFRERQFSSRKLEMTDPLPASADYIIVGGGTSGLVLAARLSENPDLQIVVLEAGPDRTSDPRVSDSSAWPTLPGTDLDWQTKTVPQPGLNNRETTHPAGKLLGGSSAINGLFWTPPSPAGIDAWARLGNPKWTWESLKPYLEKSVTLPAAEGEREGGPIKVAYTSLLEEGKNKPLAQAWEDAHQVNGFEPQKSFLAGTGTGSVGTRPCTMTLDPVTGLRSSSDSTYGLIAKERQNVRIVTEANVRKVLFATQESGNLQATGVGVDIRSATRTVHATKEVILAVGALHTPKILELSGVGDPKRLEHLGVDVVLEQQGVGEGLQNHIMAVLPFSLKETTQAASVPPGAQAFSFTRPQQNDLKNMLAQYAGSSNREAVTRSLIEQANEASEFNILGTYPGNFGALAAILSYPLSRGSVHISSNNPEEHPAIDPQYFSHPLDIELLARQVQSSQKLLSSPHFAPLVQAPETTDLATIKTQLRESLGAPAHHACGTAAMLPREAGGVVDQDLKVYGTTNLRIVDASIFPLIPSGNPISTVYAVAERAADIVLGKAE</sequence>
<evidence type="ECO:0000259" key="9">
    <source>
        <dbReference type="PROSITE" id="PS00624"/>
    </source>
</evidence>
<keyword evidence="3 6" id="KW-0285">Flavoprotein</keyword>
<keyword evidence="5" id="KW-0560">Oxidoreductase</keyword>
<comment type="similarity">
    <text evidence="2 6">Belongs to the GMC oxidoreductase family.</text>
</comment>
<protein>
    <recommendedName>
        <fullName evidence="8 9">Glucose-methanol-choline oxidoreductase N-terminal domain-containing protein</fullName>
    </recommendedName>
</protein>
<comment type="cofactor">
    <cofactor evidence="1">
        <name>FAD</name>
        <dbReference type="ChEBI" id="CHEBI:57692"/>
    </cofactor>
</comment>
<feature type="domain" description="Glucose-methanol-choline oxidoreductase N-terminal" evidence="8">
    <location>
        <begin position="159"/>
        <end position="182"/>
    </location>
</feature>
<dbReference type="PANTHER" id="PTHR11552:SF201">
    <property type="entry name" value="GLUCOSE-METHANOL-CHOLINE OXIDOREDUCTASE N-TERMINAL DOMAIN-CONTAINING PROTEIN"/>
    <property type="match status" value="1"/>
</dbReference>
<dbReference type="EMBL" id="JBFXLR010000039">
    <property type="protein sequence ID" value="KAL2844940.1"/>
    <property type="molecule type" value="Genomic_DNA"/>
</dbReference>
<evidence type="ECO:0000256" key="4">
    <source>
        <dbReference type="ARBA" id="ARBA00022827"/>
    </source>
</evidence>
<organism evidence="10 11">
    <name type="scientific">Aspergillus pseudodeflectus</name>
    <dbReference type="NCBI Taxonomy" id="176178"/>
    <lineage>
        <taxon>Eukaryota</taxon>
        <taxon>Fungi</taxon>
        <taxon>Dikarya</taxon>
        <taxon>Ascomycota</taxon>
        <taxon>Pezizomycotina</taxon>
        <taxon>Eurotiomycetes</taxon>
        <taxon>Eurotiomycetidae</taxon>
        <taxon>Eurotiales</taxon>
        <taxon>Aspergillaceae</taxon>
        <taxon>Aspergillus</taxon>
        <taxon>Aspergillus subgen. Nidulantes</taxon>
    </lineage>
</organism>
<evidence type="ECO:0000259" key="8">
    <source>
        <dbReference type="PROSITE" id="PS00623"/>
    </source>
</evidence>
<evidence type="ECO:0000313" key="10">
    <source>
        <dbReference type="EMBL" id="KAL2844940.1"/>
    </source>
</evidence>
<dbReference type="Gene3D" id="3.50.50.60">
    <property type="entry name" value="FAD/NAD(P)-binding domain"/>
    <property type="match status" value="1"/>
</dbReference>
<dbReference type="InterPro" id="IPR007867">
    <property type="entry name" value="GMC_OxRtase_C"/>
</dbReference>
<dbReference type="Pfam" id="PF00732">
    <property type="entry name" value="GMC_oxred_N"/>
    <property type="match status" value="1"/>
</dbReference>
<proteinExistence type="inferred from homology"/>
<evidence type="ECO:0000256" key="1">
    <source>
        <dbReference type="ARBA" id="ARBA00001974"/>
    </source>
</evidence>
<feature type="domain" description="Glucose-methanol-choline oxidoreductase N-terminal" evidence="9">
    <location>
        <begin position="344"/>
        <end position="358"/>
    </location>
</feature>
<dbReference type="Proteomes" id="UP001610444">
    <property type="component" value="Unassembled WGS sequence"/>
</dbReference>
<reference evidence="10 11" key="1">
    <citation type="submission" date="2024-07" db="EMBL/GenBank/DDBJ databases">
        <title>Section-level genome sequencing and comparative genomics of Aspergillus sections Usti and Cavernicolus.</title>
        <authorList>
            <consortium name="Lawrence Berkeley National Laboratory"/>
            <person name="Nybo J.L."/>
            <person name="Vesth T.C."/>
            <person name="Theobald S."/>
            <person name="Frisvad J.C."/>
            <person name="Larsen T.O."/>
            <person name="Kjaerboelling I."/>
            <person name="Rothschild-Mancinelli K."/>
            <person name="Lyhne E.K."/>
            <person name="Kogle M.E."/>
            <person name="Barry K."/>
            <person name="Clum A."/>
            <person name="Na H."/>
            <person name="Ledsgaard L."/>
            <person name="Lin J."/>
            <person name="Lipzen A."/>
            <person name="Kuo A."/>
            <person name="Riley R."/>
            <person name="Mondo S."/>
            <person name="LaButti K."/>
            <person name="Haridas S."/>
            <person name="Pangalinan J."/>
            <person name="Salamov A.A."/>
            <person name="Simmons B.A."/>
            <person name="Magnuson J.K."/>
            <person name="Chen J."/>
            <person name="Drula E."/>
            <person name="Henrissat B."/>
            <person name="Wiebenga A."/>
            <person name="Lubbers R.J."/>
            <person name="Gomes A.C."/>
            <person name="Macurrencykelacurrency M.R."/>
            <person name="Stajich J."/>
            <person name="Grigoriev I.V."/>
            <person name="Mortensen U.H."/>
            <person name="De vries R.P."/>
            <person name="Baker S.E."/>
            <person name="Andersen M.R."/>
        </authorList>
    </citation>
    <scope>NUCLEOTIDE SEQUENCE [LARGE SCALE GENOMIC DNA]</scope>
    <source>
        <strain evidence="10 11">CBS 756.74</strain>
    </source>
</reference>
<dbReference type="PANTHER" id="PTHR11552">
    <property type="entry name" value="GLUCOSE-METHANOL-CHOLINE GMC OXIDOREDUCTASE"/>
    <property type="match status" value="1"/>
</dbReference>
<evidence type="ECO:0000256" key="5">
    <source>
        <dbReference type="ARBA" id="ARBA00023002"/>
    </source>
</evidence>
<gene>
    <name evidence="10" type="ORF">BJX68DRAFT_138332</name>
</gene>
<evidence type="ECO:0000313" key="11">
    <source>
        <dbReference type="Proteomes" id="UP001610444"/>
    </source>
</evidence>
<dbReference type="SUPFAM" id="SSF51905">
    <property type="entry name" value="FAD/NAD(P)-binding domain"/>
    <property type="match status" value="1"/>
</dbReference>
<dbReference type="InterPro" id="IPR000172">
    <property type="entry name" value="GMC_OxRdtase_N"/>
</dbReference>
<keyword evidence="4 6" id="KW-0274">FAD</keyword>
<evidence type="ECO:0000256" key="6">
    <source>
        <dbReference type="RuleBase" id="RU003968"/>
    </source>
</evidence>
<name>A0ABR4JY24_9EURO</name>
<dbReference type="RefSeq" id="XP_070896406.1">
    <property type="nucleotide sequence ID" value="XM_071036423.1"/>
</dbReference>
<feature type="region of interest" description="Disordered" evidence="7">
    <location>
        <begin position="116"/>
        <end position="140"/>
    </location>
</feature>
<accession>A0ABR4JY24</accession>
<dbReference type="PIRSF" id="PIRSF000137">
    <property type="entry name" value="Alcohol_oxidase"/>
    <property type="match status" value="1"/>
</dbReference>
<keyword evidence="11" id="KW-1185">Reference proteome</keyword>
<dbReference type="GeneID" id="98151587"/>
<evidence type="ECO:0000256" key="3">
    <source>
        <dbReference type="ARBA" id="ARBA00022630"/>
    </source>
</evidence>
<comment type="caution">
    <text evidence="10">The sequence shown here is derived from an EMBL/GenBank/DDBJ whole genome shotgun (WGS) entry which is preliminary data.</text>
</comment>
<evidence type="ECO:0000256" key="7">
    <source>
        <dbReference type="SAM" id="MobiDB-lite"/>
    </source>
</evidence>
<dbReference type="Pfam" id="PF05199">
    <property type="entry name" value="GMC_oxred_C"/>
    <property type="match status" value="1"/>
</dbReference>
<evidence type="ECO:0000256" key="2">
    <source>
        <dbReference type="ARBA" id="ARBA00010790"/>
    </source>
</evidence>
<dbReference type="InterPro" id="IPR036188">
    <property type="entry name" value="FAD/NAD-bd_sf"/>
</dbReference>
<dbReference type="PROSITE" id="PS00623">
    <property type="entry name" value="GMC_OXRED_1"/>
    <property type="match status" value="1"/>
</dbReference>
<dbReference type="PROSITE" id="PS00624">
    <property type="entry name" value="GMC_OXRED_2"/>
    <property type="match status" value="1"/>
</dbReference>